<feature type="region of interest" description="Disordered" evidence="5">
    <location>
        <begin position="117"/>
        <end position="137"/>
    </location>
</feature>
<reference evidence="8" key="1">
    <citation type="submission" date="2016-05" db="EMBL/GenBank/DDBJ databases">
        <title>Comparative genomics of biotechnologically important yeasts.</title>
        <authorList>
            <consortium name="DOE Joint Genome Institute"/>
            <person name="Riley R."/>
            <person name="Haridas S."/>
            <person name="Wolfe K.H."/>
            <person name="Lopes M.R."/>
            <person name="Hittinger C.T."/>
            <person name="Goker M."/>
            <person name="Salamov A."/>
            <person name="Wisecaver J."/>
            <person name="Long T.M."/>
            <person name="Aerts A.L."/>
            <person name="Barry K."/>
            <person name="Choi C."/>
            <person name="Clum A."/>
            <person name="Coughlan A.Y."/>
            <person name="Deshpande S."/>
            <person name="Douglass A.P."/>
            <person name="Hanson S.J."/>
            <person name="Klenk H.-P."/>
            <person name="Labutti K."/>
            <person name="Lapidus A."/>
            <person name="Lindquist E."/>
            <person name="Lipzen A."/>
            <person name="Meier-Kolthoff J.P."/>
            <person name="Ohm R.A."/>
            <person name="Otillar R.P."/>
            <person name="Pangilinan J."/>
            <person name="Peng Y."/>
            <person name="Rokas A."/>
            <person name="Rosa C.A."/>
            <person name="Scheuner C."/>
            <person name="Sibirny A.A."/>
            <person name="Slot J.C."/>
            <person name="Stielow J.B."/>
            <person name="Sun H."/>
            <person name="Kurtzman C.P."/>
            <person name="Blackwell M."/>
            <person name="Grigoriev I.V."/>
            <person name="Jeffries T.W."/>
        </authorList>
    </citation>
    <scope>NUCLEOTIDE SEQUENCE [LARGE SCALE GENOMIC DNA]</scope>
    <source>
        <strain evidence="8">NRRL Y-12698</strain>
    </source>
</reference>
<dbReference type="OrthoDB" id="10003116at2759"/>
<protein>
    <recommendedName>
        <fullName evidence="9">Metal homeostatis protein bsd2</fullName>
    </recommendedName>
</protein>
<dbReference type="PANTHER" id="PTHR13396:SF5">
    <property type="entry name" value="NEDD4 FAMILY INTERACTING PROTEIN"/>
    <property type="match status" value="1"/>
</dbReference>
<keyword evidence="3 6" id="KW-1133">Transmembrane helix</keyword>
<evidence type="ECO:0008006" key="9">
    <source>
        <dbReference type="Google" id="ProtNLM"/>
    </source>
</evidence>
<dbReference type="EMBL" id="KV454433">
    <property type="protein sequence ID" value="ODQ79253.1"/>
    <property type="molecule type" value="Genomic_DNA"/>
</dbReference>
<dbReference type="GO" id="GO:0030001">
    <property type="term" value="P:metal ion transport"/>
    <property type="evidence" value="ECO:0007669"/>
    <property type="project" value="InterPro"/>
</dbReference>
<evidence type="ECO:0000256" key="6">
    <source>
        <dbReference type="SAM" id="Phobius"/>
    </source>
</evidence>
<evidence type="ECO:0000256" key="5">
    <source>
        <dbReference type="SAM" id="MobiDB-lite"/>
    </source>
</evidence>
<dbReference type="PANTHER" id="PTHR13396">
    <property type="entry name" value="NEDD4 FAMILY INTERACTING PROTEIN 1/2"/>
    <property type="match status" value="1"/>
</dbReference>
<dbReference type="GO" id="GO:0005783">
    <property type="term" value="C:endoplasmic reticulum"/>
    <property type="evidence" value="ECO:0007669"/>
    <property type="project" value="TreeGrafter"/>
</dbReference>
<name>A0A1E3QNI8_9ASCO</name>
<gene>
    <name evidence="7" type="ORF">BABINDRAFT_162288</name>
</gene>
<keyword evidence="8" id="KW-1185">Reference proteome</keyword>
<sequence>MSQYTRVSREGNTAASLLRETDDGSFHDLSDVLFDTTELEFDSDSTETAYHNTGGFANNNGMLYANLASNVEPTVASNTDLVGLSTESPRIDSETPSESPSFLSPLQYEVQHHNGIQAPDEHTPQEGSSTDMGDDTAQPWHRRFLHRSHTLINRYFPYSPLSQVAAGDRGGAYVNVVRGAEFDGVFGTAASTATPPKPAAAAHVLPTYATAISDPAPSYASTFDPYAEDSLFIDGLPVGNVVILGWNLIIVLMFQYVGFIMTYLLHTSHASKCGAQFGLGLTLLNWGVQMWRKPANGAAMLPHDPPIKLQPNDPSNFDVVGGISGSVDTYHSDLPTVATAAAKSSDAGFTSHMPFVWLVLAAGVAICLKAMYDYYQVKQLEWKIFNGFSFETLEEGVYGRHPEEEAFDLEELRNRREEV</sequence>
<dbReference type="GO" id="GO:0016020">
    <property type="term" value="C:membrane"/>
    <property type="evidence" value="ECO:0007669"/>
    <property type="project" value="UniProtKB-SubCell"/>
</dbReference>
<dbReference type="InterPro" id="IPR019325">
    <property type="entry name" value="NEDD4/Bsd2"/>
</dbReference>
<dbReference type="GeneID" id="30147123"/>
<keyword evidence="4 6" id="KW-0472">Membrane</keyword>
<dbReference type="Proteomes" id="UP000094336">
    <property type="component" value="Unassembled WGS sequence"/>
</dbReference>
<feature type="transmembrane region" description="Helical" evidence="6">
    <location>
        <begin position="355"/>
        <end position="375"/>
    </location>
</feature>
<evidence type="ECO:0000256" key="2">
    <source>
        <dbReference type="ARBA" id="ARBA00022692"/>
    </source>
</evidence>
<evidence type="ECO:0000256" key="1">
    <source>
        <dbReference type="ARBA" id="ARBA00004141"/>
    </source>
</evidence>
<evidence type="ECO:0000313" key="8">
    <source>
        <dbReference type="Proteomes" id="UP000094336"/>
    </source>
</evidence>
<dbReference type="GO" id="GO:0007034">
    <property type="term" value="P:vacuolar transport"/>
    <property type="evidence" value="ECO:0007669"/>
    <property type="project" value="InterPro"/>
</dbReference>
<dbReference type="AlphaFoldDB" id="A0A1E3QNI8"/>
<keyword evidence="2 6" id="KW-0812">Transmembrane</keyword>
<feature type="transmembrane region" description="Helical" evidence="6">
    <location>
        <begin position="243"/>
        <end position="266"/>
    </location>
</feature>
<accession>A0A1E3QNI8</accession>
<organism evidence="7 8">
    <name type="scientific">Babjeviella inositovora NRRL Y-12698</name>
    <dbReference type="NCBI Taxonomy" id="984486"/>
    <lineage>
        <taxon>Eukaryota</taxon>
        <taxon>Fungi</taxon>
        <taxon>Dikarya</taxon>
        <taxon>Ascomycota</taxon>
        <taxon>Saccharomycotina</taxon>
        <taxon>Pichiomycetes</taxon>
        <taxon>Serinales incertae sedis</taxon>
        <taxon>Babjeviella</taxon>
    </lineage>
</organism>
<dbReference type="GO" id="GO:0006511">
    <property type="term" value="P:ubiquitin-dependent protein catabolic process"/>
    <property type="evidence" value="ECO:0007669"/>
    <property type="project" value="TreeGrafter"/>
</dbReference>
<dbReference type="GO" id="GO:0005794">
    <property type="term" value="C:Golgi apparatus"/>
    <property type="evidence" value="ECO:0007669"/>
    <property type="project" value="TreeGrafter"/>
</dbReference>
<dbReference type="STRING" id="984486.A0A1E3QNI8"/>
<evidence type="ECO:0000256" key="4">
    <source>
        <dbReference type="ARBA" id="ARBA00023136"/>
    </source>
</evidence>
<proteinExistence type="predicted"/>
<evidence type="ECO:0000313" key="7">
    <source>
        <dbReference type="EMBL" id="ODQ79253.1"/>
    </source>
</evidence>
<dbReference type="GO" id="GO:0031398">
    <property type="term" value="P:positive regulation of protein ubiquitination"/>
    <property type="evidence" value="ECO:0007669"/>
    <property type="project" value="TreeGrafter"/>
</dbReference>
<comment type="subcellular location">
    <subcellularLocation>
        <location evidence="1">Membrane</location>
        <topology evidence="1">Multi-pass membrane protein</topology>
    </subcellularLocation>
</comment>
<dbReference type="Pfam" id="PF10176">
    <property type="entry name" value="NEDD4_Bsd2"/>
    <property type="match status" value="1"/>
</dbReference>
<dbReference type="GO" id="GO:0048471">
    <property type="term" value="C:perinuclear region of cytoplasm"/>
    <property type="evidence" value="ECO:0007669"/>
    <property type="project" value="TreeGrafter"/>
</dbReference>
<dbReference type="RefSeq" id="XP_018984581.1">
    <property type="nucleotide sequence ID" value="XM_019129270.1"/>
</dbReference>
<evidence type="ECO:0000256" key="3">
    <source>
        <dbReference type="ARBA" id="ARBA00022989"/>
    </source>
</evidence>